<evidence type="ECO:0000259" key="7">
    <source>
        <dbReference type="Pfam" id="PF08340"/>
    </source>
</evidence>
<protein>
    <submittedName>
        <fullName evidence="8">YicC family protein</fullName>
    </submittedName>
</protein>
<dbReference type="InterPro" id="IPR005229">
    <property type="entry name" value="YicC/YloC-like"/>
</dbReference>
<dbReference type="NCBIfam" id="TIGR00255">
    <property type="entry name" value="YicC/YloC family endoribonuclease"/>
    <property type="match status" value="1"/>
</dbReference>
<evidence type="ECO:0000256" key="2">
    <source>
        <dbReference type="ARBA" id="ARBA00022722"/>
    </source>
</evidence>
<evidence type="ECO:0000256" key="4">
    <source>
        <dbReference type="ARBA" id="ARBA00022801"/>
    </source>
</evidence>
<keyword evidence="9" id="KW-1185">Reference proteome</keyword>
<keyword evidence="4" id="KW-0378">Hydrolase</keyword>
<dbReference type="RefSeq" id="WP_249301072.1">
    <property type="nucleotide sequence ID" value="NZ_JACRSP010000004.1"/>
</dbReference>
<evidence type="ECO:0000313" key="8">
    <source>
        <dbReference type="EMBL" id="MBC8536971.1"/>
    </source>
</evidence>
<comment type="similarity">
    <text evidence="5">Belongs to the YicC/YloC family.</text>
</comment>
<accession>A0A926DEZ6</accession>
<dbReference type="EMBL" id="JACRSP010000004">
    <property type="protein sequence ID" value="MBC8536971.1"/>
    <property type="molecule type" value="Genomic_DNA"/>
</dbReference>
<evidence type="ECO:0000256" key="5">
    <source>
        <dbReference type="ARBA" id="ARBA00035648"/>
    </source>
</evidence>
<name>A0A926DEZ6_9FIRM</name>
<keyword evidence="3" id="KW-0255">Endonuclease</keyword>
<dbReference type="InterPro" id="IPR013527">
    <property type="entry name" value="YicC-like_N"/>
</dbReference>
<dbReference type="Pfam" id="PF08340">
    <property type="entry name" value="YicC-like_C"/>
    <property type="match status" value="1"/>
</dbReference>
<dbReference type="PANTHER" id="PTHR30636">
    <property type="entry name" value="UPF0701 PROTEIN YICC"/>
    <property type="match status" value="1"/>
</dbReference>
<sequence>MIKSMTGYGRAQALVGGKDITVEIKSVNHRYFDFSIRAPRIYGFLEEKLKTLTQKYISRGKVDVYVSVNVVEGPDADIQLNTSLLRSYLDALGRLSSEFGLKDDISVMSVARYSDIFTVVRAEENADELWCEVEQVALEAISSFMQMRTAEGERMYQDLLSREAYIEQVLEKIEAQSQNTLTDYRSRLYAKVKELLGDTQIDDSRILTEVALYADKIAVDEETVRLRSHLKQYLSMIGSDVPVGRKLDFLIQEMNREVNTIGSKSNNLTISQMVVDLKAEIEKIREQVQNIE</sequence>
<dbReference type="Pfam" id="PF03755">
    <property type="entry name" value="YicC-like_N"/>
    <property type="match status" value="1"/>
</dbReference>
<evidence type="ECO:0000259" key="6">
    <source>
        <dbReference type="Pfam" id="PF03755"/>
    </source>
</evidence>
<dbReference type="PANTHER" id="PTHR30636:SF3">
    <property type="entry name" value="UPF0701 PROTEIN YICC"/>
    <property type="match status" value="1"/>
</dbReference>
<gene>
    <name evidence="8" type="ORF">H8695_09760</name>
</gene>
<keyword evidence="2" id="KW-0540">Nuclease</keyword>
<organism evidence="8 9">
    <name type="scientific">Feifania hominis</name>
    <dbReference type="NCBI Taxonomy" id="2763660"/>
    <lineage>
        <taxon>Bacteria</taxon>
        <taxon>Bacillati</taxon>
        <taxon>Bacillota</taxon>
        <taxon>Clostridia</taxon>
        <taxon>Eubacteriales</taxon>
        <taxon>Feifaniaceae</taxon>
        <taxon>Feifania</taxon>
    </lineage>
</organism>
<comment type="cofactor">
    <cofactor evidence="1">
        <name>a divalent metal cation</name>
        <dbReference type="ChEBI" id="CHEBI:60240"/>
    </cofactor>
</comment>
<dbReference type="GO" id="GO:0016787">
    <property type="term" value="F:hydrolase activity"/>
    <property type="evidence" value="ECO:0007669"/>
    <property type="project" value="UniProtKB-KW"/>
</dbReference>
<evidence type="ECO:0000256" key="3">
    <source>
        <dbReference type="ARBA" id="ARBA00022759"/>
    </source>
</evidence>
<dbReference type="InterPro" id="IPR013551">
    <property type="entry name" value="YicC-like_C"/>
</dbReference>
<feature type="domain" description="Endoribonuclease YicC-like C-terminal" evidence="7">
    <location>
        <begin position="173"/>
        <end position="292"/>
    </location>
</feature>
<evidence type="ECO:0000313" key="9">
    <source>
        <dbReference type="Proteomes" id="UP000620366"/>
    </source>
</evidence>
<comment type="caution">
    <text evidence="8">The sequence shown here is derived from an EMBL/GenBank/DDBJ whole genome shotgun (WGS) entry which is preliminary data.</text>
</comment>
<dbReference type="GO" id="GO:0004521">
    <property type="term" value="F:RNA endonuclease activity"/>
    <property type="evidence" value="ECO:0007669"/>
    <property type="project" value="InterPro"/>
</dbReference>
<evidence type="ECO:0000256" key="1">
    <source>
        <dbReference type="ARBA" id="ARBA00001968"/>
    </source>
</evidence>
<dbReference type="Proteomes" id="UP000620366">
    <property type="component" value="Unassembled WGS sequence"/>
</dbReference>
<feature type="domain" description="Endoribonuclease YicC-like N-terminal" evidence="6">
    <location>
        <begin position="2"/>
        <end position="156"/>
    </location>
</feature>
<dbReference type="AlphaFoldDB" id="A0A926DEZ6"/>
<proteinExistence type="inferred from homology"/>
<reference evidence="8" key="1">
    <citation type="submission" date="2020-08" db="EMBL/GenBank/DDBJ databases">
        <title>Genome public.</title>
        <authorList>
            <person name="Liu C."/>
            <person name="Sun Q."/>
        </authorList>
    </citation>
    <scope>NUCLEOTIDE SEQUENCE</scope>
    <source>
        <strain evidence="8">BX7</strain>
    </source>
</reference>